<dbReference type="PROSITE" id="PS00010">
    <property type="entry name" value="ASX_HYDROXYL"/>
    <property type="match status" value="1"/>
</dbReference>
<keyword evidence="3" id="KW-0677">Repeat</keyword>
<evidence type="ECO:0000256" key="1">
    <source>
        <dbReference type="ARBA" id="ARBA00022536"/>
    </source>
</evidence>
<name>A0A3M7S8D5_BRAPC</name>
<dbReference type="EMBL" id="REGN01001879">
    <property type="protein sequence ID" value="RNA31925.1"/>
    <property type="molecule type" value="Genomic_DNA"/>
</dbReference>
<evidence type="ECO:0000256" key="2">
    <source>
        <dbReference type="ARBA" id="ARBA00022729"/>
    </source>
</evidence>
<evidence type="ECO:0000313" key="8">
    <source>
        <dbReference type="Proteomes" id="UP000276133"/>
    </source>
</evidence>
<keyword evidence="1 5" id="KW-0245">EGF-like domain</keyword>
<feature type="disulfide bond" evidence="5">
    <location>
        <begin position="260"/>
        <end position="269"/>
    </location>
</feature>
<dbReference type="Pfam" id="PF07645">
    <property type="entry name" value="EGF_CA"/>
    <property type="match status" value="1"/>
</dbReference>
<feature type="disulfide bond" evidence="5">
    <location>
        <begin position="239"/>
        <end position="249"/>
    </location>
</feature>
<dbReference type="Proteomes" id="UP000276133">
    <property type="component" value="Unassembled WGS sequence"/>
</dbReference>
<dbReference type="CDD" id="cd00054">
    <property type="entry name" value="EGF_CA"/>
    <property type="match status" value="1"/>
</dbReference>
<dbReference type="OrthoDB" id="283575at2759"/>
<evidence type="ECO:0000256" key="4">
    <source>
        <dbReference type="ARBA" id="ARBA00023157"/>
    </source>
</evidence>
<accession>A0A3M7S8D5</accession>
<evidence type="ECO:0000259" key="6">
    <source>
        <dbReference type="PROSITE" id="PS50026"/>
    </source>
</evidence>
<organism evidence="7 8">
    <name type="scientific">Brachionus plicatilis</name>
    <name type="common">Marine rotifer</name>
    <name type="synonym">Brachionus muelleri</name>
    <dbReference type="NCBI Taxonomy" id="10195"/>
    <lineage>
        <taxon>Eukaryota</taxon>
        <taxon>Metazoa</taxon>
        <taxon>Spiralia</taxon>
        <taxon>Gnathifera</taxon>
        <taxon>Rotifera</taxon>
        <taxon>Eurotatoria</taxon>
        <taxon>Monogononta</taxon>
        <taxon>Pseudotrocha</taxon>
        <taxon>Ploima</taxon>
        <taxon>Brachionidae</taxon>
        <taxon>Brachionus</taxon>
    </lineage>
</organism>
<gene>
    <name evidence="7" type="ORF">BpHYR1_026433</name>
</gene>
<dbReference type="PANTHER" id="PTHR24039">
    <property type="entry name" value="FIBRILLIN-RELATED"/>
    <property type="match status" value="1"/>
</dbReference>
<dbReference type="SMART" id="SM00179">
    <property type="entry name" value="EGF_CA"/>
    <property type="match status" value="1"/>
</dbReference>
<dbReference type="PROSITE" id="PS00022">
    <property type="entry name" value="EGF_1"/>
    <property type="match status" value="1"/>
</dbReference>
<dbReference type="FunFam" id="2.10.25.10:FF:000038">
    <property type="entry name" value="Fibrillin 2"/>
    <property type="match status" value="1"/>
</dbReference>
<protein>
    <submittedName>
        <fullName evidence="7">Neurogenic locus notch-like protein</fullName>
    </submittedName>
</protein>
<feature type="domain" description="EGF-like" evidence="6">
    <location>
        <begin position="238"/>
        <end position="270"/>
    </location>
</feature>
<dbReference type="SUPFAM" id="SSF57196">
    <property type="entry name" value="EGF/Laminin"/>
    <property type="match status" value="2"/>
</dbReference>
<dbReference type="InterPro" id="IPR018097">
    <property type="entry name" value="EGF_Ca-bd_CS"/>
</dbReference>
<dbReference type="InterPro" id="IPR000742">
    <property type="entry name" value="EGF"/>
</dbReference>
<keyword evidence="4 5" id="KW-1015">Disulfide bond</keyword>
<evidence type="ECO:0000256" key="5">
    <source>
        <dbReference type="PROSITE-ProRule" id="PRU00076"/>
    </source>
</evidence>
<dbReference type="GO" id="GO:0005509">
    <property type="term" value="F:calcium ion binding"/>
    <property type="evidence" value="ECO:0007669"/>
    <property type="project" value="InterPro"/>
</dbReference>
<reference evidence="7 8" key="1">
    <citation type="journal article" date="2018" name="Sci. Rep.">
        <title>Genomic signatures of local adaptation to the degree of environmental predictability in rotifers.</title>
        <authorList>
            <person name="Franch-Gras L."/>
            <person name="Hahn C."/>
            <person name="Garcia-Roger E.M."/>
            <person name="Carmona M.J."/>
            <person name="Serra M."/>
            <person name="Gomez A."/>
        </authorList>
    </citation>
    <scope>NUCLEOTIDE SEQUENCE [LARGE SCALE GENOMIC DNA]</scope>
    <source>
        <strain evidence="7">HYR1</strain>
    </source>
</reference>
<keyword evidence="8" id="KW-1185">Reference proteome</keyword>
<evidence type="ECO:0000256" key="3">
    <source>
        <dbReference type="ARBA" id="ARBA00022737"/>
    </source>
</evidence>
<evidence type="ECO:0000313" key="7">
    <source>
        <dbReference type="EMBL" id="RNA31925.1"/>
    </source>
</evidence>
<dbReference type="STRING" id="10195.A0A3M7S8D5"/>
<comment type="caution">
    <text evidence="7">The sequence shown here is derived from an EMBL/GenBank/DDBJ whole genome shotgun (WGS) entry which is preliminary data.</text>
</comment>
<sequence length="387" mass="45388">MFNTLPNVPKYYEMDKFTAKLRIETLLNLIHRNYILKDTGFINELKANYLNSFLTNDKLSIELNEPRIYKHLNRTWYQYCSKNWLKCKRLCLKKEVINSYKKHWCLDNQSKRFKRSILHKNISKSYLIDEILSDFSHANLKNNIIYIKSLADSLKARPNENKKDQNVVVEVDECAKLPCDKNADCFNTIGSFTCKCKSGYVGSGRPGGCYNGKFCSGKYCKLNGECYFRDFLNGYKCKCALKCLNGGRCVMTKFKYECACPRNVTGFLCNETIEYNIFKQKLIENFNDMSSSDSIVLSDLIKFVEPESDQQKLFKFYNVSLSNFKKMELVNFIKSNLKKFNQDSTNMVQNTDFKNNLKNILHRFVPMESLRHSLPREHHSNHYVSYF</sequence>
<dbReference type="PROSITE" id="PS50026">
    <property type="entry name" value="EGF_3"/>
    <property type="match status" value="2"/>
</dbReference>
<dbReference type="InterPro" id="IPR049883">
    <property type="entry name" value="NOTCH1_EGF-like"/>
</dbReference>
<dbReference type="InterPro" id="IPR000152">
    <property type="entry name" value="EGF-type_Asp/Asn_hydroxyl_site"/>
</dbReference>
<dbReference type="Gene3D" id="2.10.25.10">
    <property type="entry name" value="Laminin"/>
    <property type="match status" value="2"/>
</dbReference>
<comment type="caution">
    <text evidence="5">Lacks conserved residue(s) required for the propagation of feature annotation.</text>
</comment>
<dbReference type="SMART" id="SM00181">
    <property type="entry name" value="EGF"/>
    <property type="match status" value="2"/>
</dbReference>
<dbReference type="AlphaFoldDB" id="A0A3M7S8D5"/>
<proteinExistence type="predicted"/>
<dbReference type="InterPro" id="IPR001881">
    <property type="entry name" value="EGF-like_Ca-bd_dom"/>
</dbReference>
<dbReference type="PROSITE" id="PS01187">
    <property type="entry name" value="EGF_CA"/>
    <property type="match status" value="1"/>
</dbReference>
<keyword evidence="2" id="KW-0732">Signal</keyword>
<feature type="domain" description="EGF-like" evidence="6">
    <location>
        <begin position="170"/>
        <end position="203"/>
    </location>
</feature>